<keyword evidence="2" id="KW-1185">Reference proteome</keyword>
<sequence>MLKEISFELRSRTHNIFSSPLADKIVYIHIPKCGGVSISKALKGCYVNWDVRDKAVYNLDSVATLKVAEQIENKSLYTQHPTVTGLRENLLMYAMAQQDIRFINGHFMFSNLAYNMSGHDFHFVTMLRNPVDKWISAYFYNRHKSYGNSKTDLPLEEYLDSPAAYRSGQSCVRFLYGKQIDDQDSVSTEQLLENAKKNLHCFKLVGAIEHLDTFLEQFSHTFGRRLDIGTWNRNPKSKSHQRSLITPQVYARIEDLCQPDTDLYNYAIDNLILKH</sequence>
<reference evidence="1" key="2">
    <citation type="journal article" date="2021" name="Mar. Drugs">
        <title>Genome Reduction and Secondary Metabolism of the Marine Sponge-Associated Cyanobacterium Leptothoe.</title>
        <authorList>
            <person name="Konstantinou D."/>
            <person name="Popin R.V."/>
            <person name="Fewer D.P."/>
            <person name="Sivonen K."/>
            <person name="Gkelis S."/>
        </authorList>
    </citation>
    <scope>NUCLEOTIDE SEQUENCE</scope>
    <source>
        <strain evidence="1">TAU-MAC 1115</strain>
    </source>
</reference>
<dbReference type="Gene3D" id="3.40.50.300">
    <property type="entry name" value="P-loop containing nucleotide triphosphate hydrolases"/>
    <property type="match status" value="1"/>
</dbReference>
<evidence type="ECO:0000313" key="2">
    <source>
        <dbReference type="Proteomes" id="UP000717364"/>
    </source>
</evidence>
<proteinExistence type="predicted"/>
<reference evidence="1" key="1">
    <citation type="submission" date="2020-11" db="EMBL/GenBank/DDBJ databases">
        <authorList>
            <person name="Konstantinou D."/>
            <person name="Gkelis S."/>
            <person name="Popin R."/>
            <person name="Fewer D."/>
            <person name="Sivonen K."/>
        </authorList>
    </citation>
    <scope>NUCLEOTIDE SEQUENCE</scope>
    <source>
        <strain evidence="1">TAU-MAC 1115</strain>
    </source>
</reference>
<dbReference type="InterPro" id="IPR027417">
    <property type="entry name" value="P-loop_NTPase"/>
</dbReference>
<evidence type="ECO:0000313" key="1">
    <source>
        <dbReference type="EMBL" id="MBT9317202.1"/>
    </source>
</evidence>
<dbReference type="InterPro" id="IPR053259">
    <property type="entry name" value="Golvesin-related_Golgi"/>
</dbReference>
<protein>
    <submittedName>
        <fullName evidence="1">Sulfotransferase family 2 domain-containing protein</fullName>
    </submittedName>
</protein>
<accession>A0A947GLR8</accession>
<gene>
    <name evidence="1" type="ORF">IXB50_17400</name>
</gene>
<dbReference type="RefSeq" id="WP_215610268.1">
    <property type="nucleotide sequence ID" value="NZ_JADOES010000040.1"/>
</dbReference>
<dbReference type="PANTHER" id="PTHR32301">
    <property type="entry name" value="COUNTIN RECEPTOR CNR3-RELATED"/>
    <property type="match status" value="1"/>
</dbReference>
<dbReference type="EMBL" id="JADOES010000040">
    <property type="protein sequence ID" value="MBT9317202.1"/>
    <property type="molecule type" value="Genomic_DNA"/>
</dbReference>
<name>A0A947GLR8_9CYAN</name>
<dbReference type="SUPFAM" id="SSF52540">
    <property type="entry name" value="P-loop containing nucleoside triphosphate hydrolases"/>
    <property type="match status" value="1"/>
</dbReference>
<dbReference type="GO" id="GO:0016020">
    <property type="term" value="C:membrane"/>
    <property type="evidence" value="ECO:0007669"/>
    <property type="project" value="InterPro"/>
</dbReference>
<dbReference type="PANTHER" id="PTHR32301:SF6">
    <property type="entry name" value="GOLVESIN-RELATED"/>
    <property type="match status" value="1"/>
</dbReference>
<comment type="caution">
    <text evidence="1">The sequence shown here is derived from an EMBL/GenBank/DDBJ whole genome shotgun (WGS) entry which is preliminary data.</text>
</comment>
<dbReference type="GO" id="GO:0008146">
    <property type="term" value="F:sulfotransferase activity"/>
    <property type="evidence" value="ECO:0007669"/>
    <property type="project" value="InterPro"/>
</dbReference>
<dbReference type="AlphaFoldDB" id="A0A947GLR8"/>
<dbReference type="InterPro" id="IPR005331">
    <property type="entry name" value="Sulfotransferase"/>
</dbReference>
<organism evidence="1 2">
    <name type="scientific">Leptothoe spongobia TAU-MAC 1115</name>
    <dbReference type="NCBI Taxonomy" id="1967444"/>
    <lineage>
        <taxon>Bacteria</taxon>
        <taxon>Bacillati</taxon>
        <taxon>Cyanobacteriota</taxon>
        <taxon>Cyanophyceae</taxon>
        <taxon>Nodosilineales</taxon>
        <taxon>Cymatolegaceae</taxon>
        <taxon>Leptothoe</taxon>
        <taxon>Leptothoe spongobia</taxon>
    </lineage>
</organism>
<dbReference type="Proteomes" id="UP000717364">
    <property type="component" value="Unassembled WGS sequence"/>
</dbReference>
<dbReference type="Pfam" id="PF03567">
    <property type="entry name" value="Sulfotransfer_2"/>
    <property type="match status" value="1"/>
</dbReference>